<dbReference type="Pfam" id="PF13419">
    <property type="entry name" value="HAD_2"/>
    <property type="match status" value="1"/>
</dbReference>
<name>K6YA29_9ALTE</name>
<dbReference type="SUPFAM" id="SSF56784">
    <property type="entry name" value="HAD-like"/>
    <property type="match status" value="1"/>
</dbReference>
<comment type="caution">
    <text evidence="1">The sequence shown here is derived from an EMBL/GenBank/DDBJ whole genome shotgun (WGS) entry which is preliminary data.</text>
</comment>
<proteinExistence type="predicted"/>
<dbReference type="InterPro" id="IPR006439">
    <property type="entry name" value="HAD-SF_hydro_IA"/>
</dbReference>
<reference evidence="2" key="1">
    <citation type="journal article" date="2014" name="Environ. Microbiol.">
        <title>Comparative genomics of the marine bacterial genus Glaciecola reveals the high degree of genomic diversity and genomic characteristic for cold adaptation.</title>
        <authorList>
            <person name="Qin Q.L."/>
            <person name="Xie B.B."/>
            <person name="Yu Y."/>
            <person name="Shu Y.L."/>
            <person name="Rong J.C."/>
            <person name="Zhang Y.J."/>
            <person name="Zhao D.L."/>
            <person name="Chen X.L."/>
            <person name="Zhang X.Y."/>
            <person name="Chen B."/>
            <person name="Zhou B.C."/>
            <person name="Zhang Y.Z."/>
        </authorList>
    </citation>
    <scope>NUCLEOTIDE SEQUENCE [LARGE SCALE GENOMIC DNA]</scope>
    <source>
        <strain evidence="2">ACAM 615</strain>
    </source>
</reference>
<dbReference type="InterPro" id="IPR036412">
    <property type="entry name" value="HAD-like_sf"/>
</dbReference>
<evidence type="ECO:0000313" key="1">
    <source>
        <dbReference type="EMBL" id="GAC29604.1"/>
    </source>
</evidence>
<dbReference type="OrthoDB" id="5623813at2"/>
<dbReference type="Proteomes" id="UP000006251">
    <property type="component" value="Unassembled WGS sequence"/>
</dbReference>
<keyword evidence="2" id="KW-1185">Reference proteome</keyword>
<dbReference type="InterPro" id="IPR041492">
    <property type="entry name" value="HAD_2"/>
</dbReference>
<dbReference type="EMBL" id="BAEQ01000048">
    <property type="protein sequence ID" value="GAC29604.1"/>
    <property type="molecule type" value="Genomic_DNA"/>
</dbReference>
<dbReference type="AlphaFoldDB" id="K6YA29"/>
<dbReference type="Gene3D" id="3.40.50.1000">
    <property type="entry name" value="HAD superfamily/HAD-like"/>
    <property type="match status" value="1"/>
</dbReference>
<evidence type="ECO:0000313" key="2">
    <source>
        <dbReference type="Proteomes" id="UP000006251"/>
    </source>
</evidence>
<accession>K6YA29</accession>
<dbReference type="STRING" id="1121922.GCA_000428905_01062"/>
<organism evidence="1 2">
    <name type="scientific">Brumicola pallidula DSM 14239 = ACAM 615</name>
    <dbReference type="NCBI Taxonomy" id="1121922"/>
    <lineage>
        <taxon>Bacteria</taxon>
        <taxon>Pseudomonadati</taxon>
        <taxon>Pseudomonadota</taxon>
        <taxon>Gammaproteobacteria</taxon>
        <taxon>Alteromonadales</taxon>
        <taxon>Alteromonadaceae</taxon>
        <taxon>Brumicola</taxon>
    </lineage>
</organism>
<gene>
    <name evidence="1" type="ORF">GPAL_2753</name>
</gene>
<dbReference type="PANTHER" id="PTHR43885">
    <property type="entry name" value="HALOACID DEHALOGENASE-LIKE HYDROLASE"/>
    <property type="match status" value="1"/>
</dbReference>
<protein>
    <recommendedName>
        <fullName evidence="3">Phosphoglycolate phosphatase</fullName>
    </recommendedName>
</protein>
<sequence length="176" mass="19806">MDDTLVQTSLDFAAIKRDIGCPIKDDILTFISNLSCSKQQSEANRVVLDHELHDAQTSVWLPGAEAFVEVARLHALPLAIVTRNCRQATELKLNRNNIGIDIVFTREDAPAKPDPTALLSIADRWQIETHEIAYLGDYIYDIQAAHNADMQAWLYKYQAGISDYKTCLSYIEKPKA</sequence>
<dbReference type="InterPro" id="IPR023214">
    <property type="entry name" value="HAD_sf"/>
</dbReference>
<dbReference type="Gene3D" id="1.10.260.80">
    <property type="match status" value="1"/>
</dbReference>
<evidence type="ECO:0008006" key="3">
    <source>
        <dbReference type="Google" id="ProtNLM"/>
    </source>
</evidence>
<dbReference type="PANTHER" id="PTHR43885:SF1">
    <property type="entry name" value="SUPERFAMILY HYDROLASE, PUTATIVE (AFU_ORTHOLOGUE AFUA_4G13290)-RELATED"/>
    <property type="match status" value="1"/>
</dbReference>
<dbReference type="NCBIfam" id="TIGR01549">
    <property type="entry name" value="HAD-SF-IA-v1"/>
    <property type="match status" value="1"/>
</dbReference>
<dbReference type="CDD" id="cd01427">
    <property type="entry name" value="HAD_like"/>
    <property type="match status" value="1"/>
</dbReference>